<accession>A0A494J777</accession>
<evidence type="ECO:0000313" key="4">
    <source>
        <dbReference type="Proteomes" id="UP000189738"/>
    </source>
</evidence>
<dbReference type="EMBL" id="CP014339">
    <property type="protein sequence ID" value="AQX50627.1"/>
    <property type="molecule type" value="Genomic_DNA"/>
</dbReference>
<protein>
    <submittedName>
        <fullName evidence="3">Head morphogenesis protein</fullName>
    </submittedName>
</protein>
<sequence length="426" mass="47724">MEETKIGFETLAAKAKDSNAGKNIKISQVLVVQPPKRDSTDVVKWRSAIKSADKGKRSPLTLLINDLLLDPVMADALDRRIRKITNHDIVFLSDGDEIDEMFDLIDSLKFEELLQELILSKAYGKSVVELAFNPAFDIYSVPRQNLDTKRKVILKDVSQDDGISYENDDFILNIGKDDDLGFLTRVAPYVIFKRNGGADYAQFCELFGIPILAGLYDPEDENARTEMEDSMTKRGAGGSIVMSKNSDIKPISSGEGKSAVHDTFLSWLDEQILIGIIGQTMTTKNGSSLSQSQVHQKTEEEIAESDRRFVQRYLNTYFVPILEKRGYPVKAGFFKFLDKDDTPLKDKLDIALKVDEKTAEGVDDEYFYTTFGLPKGNKTNTKESNPSKEEVPTDEAPKGEKKPKKVDAKGLSLYDKVLNFFGDAPR</sequence>
<evidence type="ECO:0000313" key="3">
    <source>
        <dbReference type="EMBL" id="OPB49191.1"/>
    </source>
</evidence>
<evidence type="ECO:0000313" key="2">
    <source>
        <dbReference type="EMBL" id="AQX50627.1"/>
    </source>
</evidence>
<organism evidence="3">
    <name type="scientific">Elizabethkingia anophelis</name>
    <dbReference type="NCBI Taxonomy" id="1117645"/>
    <lineage>
        <taxon>Bacteria</taxon>
        <taxon>Pseudomonadati</taxon>
        <taxon>Bacteroidota</taxon>
        <taxon>Flavobacteriia</taxon>
        <taxon>Flavobacteriales</taxon>
        <taxon>Weeksellaceae</taxon>
        <taxon>Elizabethkingia</taxon>
    </lineage>
</organism>
<name>A0A494J777_9FLAO</name>
<feature type="compositionally biased region" description="Basic and acidic residues" evidence="1">
    <location>
        <begin position="385"/>
        <end position="407"/>
    </location>
</feature>
<dbReference type="AlphaFoldDB" id="A0A494J777"/>
<gene>
    <name evidence="2" type="ORF">AYC66_08040</name>
    <name evidence="3" type="ORF">BAY09_00175</name>
</gene>
<feature type="region of interest" description="Disordered" evidence="1">
    <location>
        <begin position="375"/>
        <end position="407"/>
    </location>
</feature>
<proteinExistence type="predicted"/>
<dbReference type="InterPro" id="IPR009279">
    <property type="entry name" value="Portal_Mu"/>
</dbReference>
<dbReference type="Proteomes" id="UP000189738">
    <property type="component" value="Chromosome"/>
</dbReference>
<dbReference type="Pfam" id="PF06074">
    <property type="entry name" value="Portal_Mu"/>
    <property type="match status" value="1"/>
</dbReference>
<evidence type="ECO:0000256" key="1">
    <source>
        <dbReference type="SAM" id="MobiDB-lite"/>
    </source>
</evidence>
<dbReference type="RefSeq" id="WP_078720124.1">
    <property type="nucleotide sequence ID" value="NZ_CP014339.1"/>
</dbReference>
<dbReference type="EMBL" id="MAHS01000009">
    <property type="protein sequence ID" value="OPB49191.1"/>
    <property type="molecule type" value="Genomic_DNA"/>
</dbReference>
<reference evidence="3" key="2">
    <citation type="submission" date="2016-06" db="EMBL/GenBank/DDBJ databases">
        <authorList>
            <person name="Nicholson A.C."/>
        </authorList>
    </citation>
    <scope>NUCLEOTIDE SEQUENCE [LARGE SCALE GENOMIC DNA]</scope>
    <source>
        <strain evidence="3">E6809</strain>
    </source>
</reference>
<reference evidence="2 4" key="1">
    <citation type="submission" date="2016-02" db="EMBL/GenBank/DDBJ databases">
        <authorList>
            <person name="Nicholson A.C."/>
            <person name="Humrighouse B.W."/>
            <person name="Loparev V."/>
            <person name="Emery B."/>
            <person name="Graziano J."/>
            <person name="McQuiston J.R."/>
        </authorList>
    </citation>
    <scope>NUCLEOTIDE SEQUENCE [LARGE SCALE GENOMIC DNA]</scope>
    <source>
        <strain evidence="2 4">E6809</strain>
    </source>
</reference>